<feature type="domain" description="Cytochrome C biogenesis protein transmembrane" evidence="7">
    <location>
        <begin position="8"/>
        <end position="197"/>
    </location>
</feature>
<evidence type="ECO:0000259" key="7">
    <source>
        <dbReference type="Pfam" id="PF02683"/>
    </source>
</evidence>
<dbReference type="InterPro" id="IPR051790">
    <property type="entry name" value="Cytochrome_c-biogenesis_DsbD"/>
</dbReference>
<evidence type="ECO:0000256" key="3">
    <source>
        <dbReference type="ARBA" id="ARBA00022692"/>
    </source>
</evidence>
<accession>A0A382J1K5</accession>
<dbReference type="GO" id="GO:0016020">
    <property type="term" value="C:membrane"/>
    <property type="evidence" value="ECO:0007669"/>
    <property type="project" value="UniProtKB-SubCell"/>
</dbReference>
<evidence type="ECO:0000256" key="1">
    <source>
        <dbReference type="ARBA" id="ARBA00004141"/>
    </source>
</evidence>
<feature type="transmembrane region" description="Helical" evidence="6">
    <location>
        <begin position="132"/>
        <end position="160"/>
    </location>
</feature>
<dbReference type="GO" id="GO:0017004">
    <property type="term" value="P:cytochrome complex assembly"/>
    <property type="evidence" value="ECO:0007669"/>
    <property type="project" value="InterPro"/>
</dbReference>
<name>A0A382J1K5_9ZZZZ</name>
<evidence type="ECO:0000256" key="4">
    <source>
        <dbReference type="ARBA" id="ARBA00022989"/>
    </source>
</evidence>
<dbReference type="Pfam" id="PF02683">
    <property type="entry name" value="DsbD_TM"/>
    <property type="match status" value="1"/>
</dbReference>
<feature type="transmembrane region" description="Helical" evidence="6">
    <location>
        <begin position="166"/>
        <end position="192"/>
    </location>
</feature>
<evidence type="ECO:0000256" key="6">
    <source>
        <dbReference type="SAM" id="Phobius"/>
    </source>
</evidence>
<proteinExistence type="inferred from homology"/>
<feature type="transmembrane region" description="Helical" evidence="6">
    <location>
        <begin position="6"/>
        <end position="35"/>
    </location>
</feature>
<keyword evidence="3 6" id="KW-0812">Transmembrane</keyword>
<feature type="non-terminal residue" evidence="8">
    <location>
        <position position="1"/>
    </location>
</feature>
<dbReference type="PANTHER" id="PTHR31272">
    <property type="entry name" value="CYTOCHROME C-TYPE BIOGENESIS PROTEIN HI_1454-RELATED"/>
    <property type="match status" value="1"/>
</dbReference>
<feature type="transmembrane region" description="Helical" evidence="6">
    <location>
        <begin position="204"/>
        <end position="224"/>
    </location>
</feature>
<gene>
    <name evidence="8" type="ORF">METZ01_LOCUS258640</name>
</gene>
<dbReference type="AlphaFoldDB" id="A0A382J1K5"/>
<comment type="similarity">
    <text evidence="2">Belongs to the DsbD family.</text>
</comment>
<reference evidence="8" key="1">
    <citation type="submission" date="2018-05" db="EMBL/GenBank/DDBJ databases">
        <authorList>
            <person name="Lanie J.A."/>
            <person name="Ng W.-L."/>
            <person name="Kazmierczak K.M."/>
            <person name="Andrzejewski T.M."/>
            <person name="Davidsen T.M."/>
            <person name="Wayne K.J."/>
            <person name="Tettelin H."/>
            <person name="Glass J.I."/>
            <person name="Rusch D."/>
            <person name="Podicherti R."/>
            <person name="Tsui H.-C.T."/>
            <person name="Winkler M.E."/>
        </authorList>
    </citation>
    <scope>NUCLEOTIDE SEQUENCE</scope>
</reference>
<feature type="transmembrane region" description="Helical" evidence="6">
    <location>
        <begin position="91"/>
        <end position="111"/>
    </location>
</feature>
<keyword evidence="4 6" id="KW-1133">Transmembrane helix</keyword>
<evidence type="ECO:0000256" key="2">
    <source>
        <dbReference type="ARBA" id="ARBA00006143"/>
    </source>
</evidence>
<evidence type="ECO:0000313" key="8">
    <source>
        <dbReference type="EMBL" id="SVC05786.1"/>
    </source>
</evidence>
<comment type="subcellular location">
    <subcellularLocation>
        <location evidence="1">Membrane</location>
        <topology evidence="1">Multi-pass membrane protein</topology>
    </subcellularLocation>
</comment>
<dbReference type="PANTHER" id="PTHR31272:SF4">
    <property type="entry name" value="CYTOCHROME C-TYPE BIOGENESIS PROTEIN HI_1454-RELATED"/>
    <property type="match status" value="1"/>
</dbReference>
<sequence>IAMTEIGLMAAFAAGVISFLSPCVLPLVPGYMSFISGVSLDELRADERDRAVTRKILVNTLAFVIGFSIVFILLGASASFIGQVLLANQRVLRYLAGGIVILFGLHLTGILKIKWFYQDKRYHGESVARGPVGAMFLGLAFAAGWSPCIGPILAGILAFAATQDTMWAGIGLLAVYSAGLGIPFVLTGLLTQRMLAAMDNAKKVLWAIEMGGGVLLIIVGTLIFTDNFLIFNRYLAFLERFTFYLESFTL</sequence>
<feature type="transmembrane region" description="Helical" evidence="6">
    <location>
        <begin position="56"/>
        <end position="85"/>
    </location>
</feature>
<dbReference type="InterPro" id="IPR003834">
    <property type="entry name" value="Cyt_c_assmbl_TM_dom"/>
</dbReference>
<evidence type="ECO:0000256" key="5">
    <source>
        <dbReference type="ARBA" id="ARBA00023136"/>
    </source>
</evidence>
<keyword evidence="5 6" id="KW-0472">Membrane</keyword>
<dbReference type="EMBL" id="UINC01071118">
    <property type="protein sequence ID" value="SVC05786.1"/>
    <property type="molecule type" value="Genomic_DNA"/>
</dbReference>
<protein>
    <recommendedName>
        <fullName evidence="7">Cytochrome C biogenesis protein transmembrane domain-containing protein</fullName>
    </recommendedName>
</protein>
<organism evidence="8">
    <name type="scientific">marine metagenome</name>
    <dbReference type="NCBI Taxonomy" id="408172"/>
    <lineage>
        <taxon>unclassified sequences</taxon>
        <taxon>metagenomes</taxon>
        <taxon>ecological metagenomes</taxon>
    </lineage>
</organism>